<protein>
    <submittedName>
        <fullName evidence="1">Uncharacterized protein</fullName>
    </submittedName>
</protein>
<organism evidence="1 2">
    <name type="scientific">Choristoneura fumiferana</name>
    <name type="common">Spruce budworm moth</name>
    <name type="synonym">Archips fumiferana</name>
    <dbReference type="NCBI Taxonomy" id="7141"/>
    <lineage>
        <taxon>Eukaryota</taxon>
        <taxon>Metazoa</taxon>
        <taxon>Ecdysozoa</taxon>
        <taxon>Arthropoda</taxon>
        <taxon>Hexapoda</taxon>
        <taxon>Insecta</taxon>
        <taxon>Pterygota</taxon>
        <taxon>Neoptera</taxon>
        <taxon>Endopterygota</taxon>
        <taxon>Lepidoptera</taxon>
        <taxon>Glossata</taxon>
        <taxon>Ditrysia</taxon>
        <taxon>Tortricoidea</taxon>
        <taxon>Tortricidae</taxon>
        <taxon>Tortricinae</taxon>
        <taxon>Choristoneura</taxon>
    </lineage>
</organism>
<name>A0ACC0KLW3_CHOFU</name>
<evidence type="ECO:0000313" key="1">
    <source>
        <dbReference type="EMBL" id="KAI8437576.1"/>
    </source>
</evidence>
<accession>A0ACC0KLW3</accession>
<proteinExistence type="predicted"/>
<keyword evidence="2" id="KW-1185">Reference proteome</keyword>
<sequence>MNRLDCFRKTYAAEGYFGMYRGSGVNILLITPEKAIKLACNDMFRHYLTLKDGTLPIPRQMLAGGMAGACQIVVTTPMELLKIQMQDAEPILVSQYWAKVFAFALVAAAAGSQPDKRSLGWDAPHPGNAWQPVVLSHGAARGAKARAAAAQKIAAAREAAAARAIHRAAHNQAARLQNAAKMWSAFGLLLAVASIQLVSANSDKRRFSNPTYYNVGGVLSSNESVAFFKDTISNLNFKDHYVPKGVTYHDYSILMDPNPIKTALNVCKDLIAHRVYAVVVSHPLTGDLSPAAVSYTSGFYHIPVIGISSRDSAFSDKNIHVSFLRTVPPYSHQADVWVDVLKHFNYMKVIFIHSSDTDGRAILGRFQTTSQSVDEDVDRKVVVEQVIEFEPGLDSFTDKLIEVKSAQARVYLMYASKTDAESIFRDATLLNMTTAGYVWVVTEQALDAENAPEGLLGLRLVNATNEHAHIQDSIYVLASAIRDMNTTEEINAPPSDCDNSGTTWNTGRHLFDYVRKQRLESGATGHVAFDDHGDRVNAEYDMVLTIEEKPFVYTRRIDDGSECTPEEIPCPHYNASDDTDQMYCCKGFCMDLLKHLSTWINFTYSLALSPDGQFGHYVIRNLSHPGAKKEWTGLIGELVYERADMIVAPLTINPERAEFIEFSKPFKYQGITILEKKPSRSSTLVSFLQPFSNTLWILVMVSVHVVALVLYLLDRFSPFGRFKLANIDGTEEDALNLSSAIWFAWGVLLNSGIGEGTPRSFSARVLGMVWAGFAMIIVASYTANLAAFLVLERPKTKLTGINDARLRNTMENLTCATVKGSGVDMYFRRQVELSNMYRTMEANNYDNAEQAIQDVKNGKLMAFIWDSSRLEFEAAQDCELVTAGELFGRSGYGVGLQKGSPWADWVTLAILDFHESGIMESLDNNWILRNNLLNCEENEKTPNTLGLKNMAGVFILVLAGIIGGIVLIVIEVVYKRHQIKKQKRMEIARHAADRWRGTVEKRKTLRASILPTQRRAKSNGVKEAGSISLAVDRGARRRDEPRVPRYLPAYTPDVSHLVMHCCTRRQMGHLHLFLEFNLFFFFLIVFHDFKPLLLNKTALLDVELLLGLRIDFLCLFIGLLFDEGHHMLDLSMGNQNILTSWAKIYVLKPNPIVSNAIKDRLVIRVHINFDQSDKFHVVGLYLYHTVMANLNFQQAPRSLASGGVGGRVGSGLVGGVSGHVTPTFGGALSPGRGATAMPGGAPPSMASRSTLFGQRAFADRRVPMPTPLSQPNSNAMTSMGNLSRFNAGSNYHSVFGEGGDTSTPPLLDLSEFPSLTARVGMVKQPTTEQSEFTMSSEDFPALPGTSTGAAPAQPPVHLLPDANHTADKPRKGIQTSPEGKVTNIPETMIPNQFGIVGLLTFIRAAESDPSLVSLALGQDLTALGLNLNSPDNLYLTFAGPWADTPCRPQDMDYHVPPEYLINGSIREKLAPLRLSRYKEDLLFYLFYCFVGDVLQIAAAAELYNREWRYHMEEKVWISQAPGMPMVEKTPTLAQCTLESSEKRLYRQRKNFKIMNMDASTVLTEYNVIEILKVVAESCGITDWNYSVHNFESVGQNYFGVLVPFTLTGGNVNREEVTIQLVLKLAPTDKRFRLSDAVTRMFDREIFVYSTVLSKYQEMQKGLTENHYIIPRCYYTSNKYCEEVIVMQDMRETGYKPYSEGAFLDLDHILVSVKALAKFHALSFILKQTDSKLFCEIEEKCVPLNESTDKRFFDVLKDRLQKALDKFCNTEYDFKLSEACLIDYQSSRMCSPAYDILYLITSSTDSDLRHNHVGMLLDTYYKTFESYLRAAGKDAANIYPKESFESDLKVVGPAVFIVANTALWLSNGLQQQGHVRSKQILSTDEEKSNAVRKYTSLIKSIIDDYTSYGYLCAC</sequence>
<dbReference type="Proteomes" id="UP001064048">
    <property type="component" value="Chromosome 20"/>
</dbReference>
<reference evidence="1 2" key="1">
    <citation type="journal article" date="2022" name="Genome Biol. Evol.">
        <title>The Spruce Budworm Genome: Reconstructing the Evolutionary History of Antifreeze Proteins.</title>
        <authorList>
            <person name="Beliveau C."/>
            <person name="Gagne P."/>
            <person name="Picq S."/>
            <person name="Vernygora O."/>
            <person name="Keeling C.I."/>
            <person name="Pinkney K."/>
            <person name="Doucet D."/>
            <person name="Wen F."/>
            <person name="Johnston J.S."/>
            <person name="Maaroufi H."/>
            <person name="Boyle B."/>
            <person name="Laroche J."/>
            <person name="Dewar K."/>
            <person name="Juretic N."/>
            <person name="Blackburn G."/>
            <person name="Nisole A."/>
            <person name="Brunet B."/>
            <person name="Brandao M."/>
            <person name="Lumley L."/>
            <person name="Duan J."/>
            <person name="Quan G."/>
            <person name="Lucarotti C.J."/>
            <person name="Roe A.D."/>
            <person name="Sperling F.A.H."/>
            <person name="Levesque R.C."/>
            <person name="Cusson M."/>
        </authorList>
    </citation>
    <scope>NUCLEOTIDE SEQUENCE [LARGE SCALE GENOMIC DNA]</scope>
    <source>
        <strain evidence="1">Glfc:IPQL:Cfum</strain>
    </source>
</reference>
<dbReference type="EMBL" id="CM046120">
    <property type="protein sequence ID" value="KAI8437576.1"/>
    <property type="molecule type" value="Genomic_DNA"/>
</dbReference>
<comment type="caution">
    <text evidence="1">The sequence shown here is derived from an EMBL/GenBank/DDBJ whole genome shotgun (WGS) entry which is preliminary data.</text>
</comment>
<evidence type="ECO:0000313" key="2">
    <source>
        <dbReference type="Proteomes" id="UP001064048"/>
    </source>
</evidence>
<gene>
    <name evidence="1" type="ORF">MSG28_011864</name>
</gene>